<dbReference type="RefSeq" id="WP_342846122.1">
    <property type="nucleotide sequence ID" value="NZ_JBBMQO010000001.1"/>
</dbReference>
<organism evidence="5 6">
    <name type="scientific">Ahrensia kielensis</name>
    <dbReference type="NCBI Taxonomy" id="76980"/>
    <lineage>
        <taxon>Bacteria</taxon>
        <taxon>Pseudomonadati</taxon>
        <taxon>Pseudomonadota</taxon>
        <taxon>Alphaproteobacteria</taxon>
        <taxon>Hyphomicrobiales</taxon>
        <taxon>Ahrensiaceae</taxon>
        <taxon>Ahrensia</taxon>
    </lineage>
</organism>
<dbReference type="PANTHER" id="PTHR43201:SF5">
    <property type="entry name" value="MEDIUM-CHAIN ACYL-COA LIGASE ACSF2, MITOCHONDRIAL"/>
    <property type="match status" value="1"/>
</dbReference>
<evidence type="ECO:0000259" key="4">
    <source>
        <dbReference type="Pfam" id="PF13193"/>
    </source>
</evidence>
<dbReference type="InterPro" id="IPR000873">
    <property type="entry name" value="AMP-dep_synth/lig_dom"/>
</dbReference>
<dbReference type="InterPro" id="IPR045851">
    <property type="entry name" value="AMP-bd_C_sf"/>
</dbReference>
<evidence type="ECO:0000313" key="5">
    <source>
        <dbReference type="EMBL" id="MEM5500139.1"/>
    </source>
</evidence>
<proteinExistence type="inferred from homology"/>
<dbReference type="Pfam" id="PF13193">
    <property type="entry name" value="AMP-binding_C"/>
    <property type="match status" value="1"/>
</dbReference>
<dbReference type="Gene3D" id="3.30.300.30">
    <property type="match status" value="1"/>
</dbReference>
<comment type="caution">
    <text evidence="5">The sequence shown here is derived from an EMBL/GenBank/DDBJ whole genome shotgun (WGS) entry which is preliminary data.</text>
</comment>
<evidence type="ECO:0000256" key="1">
    <source>
        <dbReference type="ARBA" id="ARBA00006432"/>
    </source>
</evidence>
<reference evidence="5 6" key="1">
    <citation type="submission" date="2024-03" db="EMBL/GenBank/DDBJ databases">
        <title>Community enrichment and isolation of bacterial strains for fucoidan degradation.</title>
        <authorList>
            <person name="Sichert A."/>
        </authorList>
    </citation>
    <scope>NUCLEOTIDE SEQUENCE [LARGE SCALE GENOMIC DNA]</scope>
    <source>
        <strain evidence="5 6">AS62</strain>
    </source>
</reference>
<dbReference type="Proteomes" id="UP001477870">
    <property type="component" value="Unassembled WGS sequence"/>
</dbReference>
<dbReference type="InterPro" id="IPR020845">
    <property type="entry name" value="AMP-binding_CS"/>
</dbReference>
<keyword evidence="2" id="KW-0436">Ligase</keyword>
<accession>A0ABU9T1Y8</accession>
<name>A0ABU9T1Y8_9HYPH</name>
<feature type="domain" description="AMP-binding enzyme C-terminal" evidence="4">
    <location>
        <begin position="434"/>
        <end position="509"/>
    </location>
</feature>
<sequence length="529" mass="57676">MSAGLNIERQTNAVMNIGHFLTQASRRLKDVPALIRGDDIRSWEAMNARVDAIAHALKHIGVQKGDRVLLHSSNCLDMAEAMYAIFKTGAVLVPTNFRLNPAEIAQMAEISGATYFIGNADFPDHITALSHLAQMQSKPIIIGENYEELIAANMKHGVFGEAYVEHNDPAWFFFTSGTTGTPKCAALTHGQLGFVLTNHAADLMPGLSPQDASLVVAPLSHGAGLHFFVQVARGAKTVLTKSDGLDPHELWQLVEKHKITNMFTVPTIVKRLVEHPSVDLFDHSSLKHVIYAGAPMYRADQKKALEKIGPVLVQYFGLGEVTGAITVLPANEHSLNDAQMRIGTCGYARTGMQIAILNDSATELPLGETGAIGVRGPAVFSGYYNNAKANAESFQNGWFLTGDIGHMDDAGYVYLTGRKSDMYISGGSNIYPREIEEKLLEHPAIAEIAIVGVPDADWGEVGAAVIALSNGAILDETELRAWFADKVARYKQPKLIVFRDELPKSSYGKVEKRRVRELLLADGLIEEIH</sequence>
<dbReference type="EMBL" id="JBBMQO010000001">
    <property type="protein sequence ID" value="MEM5500139.1"/>
    <property type="molecule type" value="Genomic_DNA"/>
</dbReference>
<dbReference type="PROSITE" id="PS00455">
    <property type="entry name" value="AMP_BINDING"/>
    <property type="match status" value="1"/>
</dbReference>
<dbReference type="SUPFAM" id="SSF56801">
    <property type="entry name" value="Acetyl-CoA synthetase-like"/>
    <property type="match status" value="1"/>
</dbReference>
<evidence type="ECO:0000259" key="3">
    <source>
        <dbReference type="Pfam" id="PF00501"/>
    </source>
</evidence>
<dbReference type="NCBIfam" id="NF005676">
    <property type="entry name" value="PRK07470.1"/>
    <property type="match status" value="1"/>
</dbReference>
<dbReference type="InterPro" id="IPR042099">
    <property type="entry name" value="ANL_N_sf"/>
</dbReference>
<dbReference type="Pfam" id="PF00501">
    <property type="entry name" value="AMP-binding"/>
    <property type="match status" value="1"/>
</dbReference>
<evidence type="ECO:0000313" key="6">
    <source>
        <dbReference type="Proteomes" id="UP001477870"/>
    </source>
</evidence>
<keyword evidence="6" id="KW-1185">Reference proteome</keyword>
<protein>
    <submittedName>
        <fullName evidence="5">Acyl-CoA synthetase</fullName>
    </submittedName>
</protein>
<gene>
    <name evidence="5" type="ORF">WNY59_00905</name>
</gene>
<comment type="similarity">
    <text evidence="1">Belongs to the ATP-dependent AMP-binding enzyme family.</text>
</comment>
<dbReference type="InterPro" id="IPR025110">
    <property type="entry name" value="AMP-bd_C"/>
</dbReference>
<feature type="domain" description="AMP-dependent synthetase/ligase" evidence="3">
    <location>
        <begin position="23"/>
        <end position="384"/>
    </location>
</feature>
<dbReference type="PANTHER" id="PTHR43201">
    <property type="entry name" value="ACYL-COA SYNTHETASE"/>
    <property type="match status" value="1"/>
</dbReference>
<evidence type="ECO:0000256" key="2">
    <source>
        <dbReference type="ARBA" id="ARBA00022598"/>
    </source>
</evidence>
<dbReference type="Gene3D" id="3.40.50.12780">
    <property type="entry name" value="N-terminal domain of ligase-like"/>
    <property type="match status" value="1"/>
</dbReference>